<dbReference type="GO" id="GO:0016887">
    <property type="term" value="F:ATP hydrolysis activity"/>
    <property type="evidence" value="ECO:0007669"/>
    <property type="project" value="InterPro"/>
</dbReference>
<protein>
    <submittedName>
        <fullName evidence="2">ATPase associated with various cellular activities AAA_3</fullName>
    </submittedName>
</protein>
<dbReference type="InterPro" id="IPR027417">
    <property type="entry name" value="P-loop_NTPase"/>
</dbReference>
<dbReference type="PATRIC" id="fig|1048834.4.peg.482"/>
<dbReference type="InterPro" id="IPR003593">
    <property type="entry name" value="AAA+_ATPase"/>
</dbReference>
<dbReference type="PANTHER" id="PTHR42759">
    <property type="entry name" value="MOXR FAMILY PROTEIN"/>
    <property type="match status" value="1"/>
</dbReference>
<dbReference type="Pfam" id="PF17863">
    <property type="entry name" value="AAA_lid_2"/>
    <property type="match status" value="1"/>
</dbReference>
<dbReference type="PIRSF" id="PIRSF002849">
    <property type="entry name" value="AAA_ATPase_chaperone_MoxR_prd"/>
    <property type="match status" value="1"/>
</dbReference>
<dbReference type="HOGENOM" id="CLU_034716_2_0_9"/>
<organism evidence="2 3">
    <name type="scientific">Alicyclobacillus acidocaldarius (strain Tc-4-1)</name>
    <name type="common">Bacillus acidocaldarius</name>
    <dbReference type="NCBI Taxonomy" id="1048834"/>
    <lineage>
        <taxon>Bacteria</taxon>
        <taxon>Bacillati</taxon>
        <taxon>Bacillota</taxon>
        <taxon>Bacilli</taxon>
        <taxon>Bacillales</taxon>
        <taxon>Alicyclobacillaceae</taxon>
        <taxon>Alicyclobacillus</taxon>
    </lineage>
</organism>
<dbReference type="GO" id="GO:0005524">
    <property type="term" value="F:ATP binding"/>
    <property type="evidence" value="ECO:0007669"/>
    <property type="project" value="InterPro"/>
</dbReference>
<accession>F8ICK1</accession>
<gene>
    <name evidence="2" type="primary">moxR</name>
    <name evidence="2" type="ordered locus">TC41_0514</name>
</gene>
<name>F8ICK1_ALIAT</name>
<dbReference type="Gene3D" id="3.40.50.300">
    <property type="entry name" value="P-loop containing nucleotide triphosphate hydrolases"/>
    <property type="match status" value="1"/>
</dbReference>
<dbReference type="EMBL" id="CP002902">
    <property type="protein sequence ID" value="AEJ42477.1"/>
    <property type="molecule type" value="Genomic_DNA"/>
</dbReference>
<reference evidence="2 3" key="1">
    <citation type="journal article" date="2011" name="J. Bacteriol.">
        <title>Complete Genome Sequence of Alicyclobacillus acidocaldarius Strain Tc-4-1.</title>
        <authorList>
            <person name="Chen Y."/>
            <person name="He Y."/>
            <person name="Zhang B."/>
            <person name="Yang J."/>
            <person name="Li W."/>
            <person name="Dong Z."/>
            <person name="Hu S."/>
        </authorList>
    </citation>
    <scope>NUCLEOTIDE SEQUENCE [LARGE SCALE GENOMIC DNA]</scope>
    <source>
        <strain evidence="2 3">Tc-4-1</strain>
    </source>
</reference>
<dbReference type="Gene3D" id="1.10.8.80">
    <property type="entry name" value="Magnesium chelatase subunit I, C-Terminal domain"/>
    <property type="match status" value="1"/>
</dbReference>
<sequence>MRTAADLLESGRREDKGMGNLTLASRQLKGEPEPMTPAFARLRDVISSVVFGHEEAIDLALCALVAGGHVLIEDVPGVGKTTLAKAIARLLGLTLSRVQCTADLLPADILGYVMYNQQLGVFETHKGPIFSEMVLVDELNRASPRAQSAFLEAMEEGFVTLDGERHPLPRPFWVIATQNPREFEGTQPLPESEMDRFLMCIALGYPSAEEEVRMLAAGGGQAQLDGLKPLAAPSDVLNWQREADEIHVDPAILRYAVNLAQALRNHPQVPMGPSPRALLALLRAAKARAYTRGRPYVIPDDLRQLVPHVWRHRLHRARDPWVEAPPDGLLEEVLYQMPTPKLGDAR</sequence>
<dbReference type="STRING" id="1048834.TC41_0514"/>
<feature type="domain" description="AAA+ ATPase" evidence="1">
    <location>
        <begin position="66"/>
        <end position="207"/>
    </location>
</feature>
<evidence type="ECO:0000259" key="1">
    <source>
        <dbReference type="SMART" id="SM00382"/>
    </source>
</evidence>
<dbReference type="Pfam" id="PF07726">
    <property type="entry name" value="AAA_3"/>
    <property type="match status" value="1"/>
</dbReference>
<dbReference type="CDD" id="cd00009">
    <property type="entry name" value="AAA"/>
    <property type="match status" value="1"/>
</dbReference>
<dbReference type="AlphaFoldDB" id="F8ICK1"/>
<proteinExistence type="predicted"/>
<dbReference type="SUPFAM" id="SSF52540">
    <property type="entry name" value="P-loop containing nucleoside triphosphate hydrolases"/>
    <property type="match status" value="1"/>
</dbReference>
<evidence type="ECO:0000313" key="3">
    <source>
        <dbReference type="Proteomes" id="UP000000292"/>
    </source>
</evidence>
<dbReference type="InterPro" id="IPR041628">
    <property type="entry name" value="ChlI/MoxR_AAA_lid"/>
</dbReference>
<dbReference type="PANTHER" id="PTHR42759:SF5">
    <property type="entry name" value="METHANOL DEHYDROGENASE REGULATOR"/>
    <property type="match status" value="1"/>
</dbReference>
<dbReference type="InterPro" id="IPR050764">
    <property type="entry name" value="CbbQ/NirQ/NorQ/GpvN"/>
</dbReference>
<dbReference type="eggNOG" id="COG0714">
    <property type="taxonomic scope" value="Bacteria"/>
</dbReference>
<dbReference type="KEGG" id="aad:TC41_0514"/>
<evidence type="ECO:0000313" key="2">
    <source>
        <dbReference type="EMBL" id="AEJ42477.1"/>
    </source>
</evidence>
<dbReference type="SMART" id="SM00382">
    <property type="entry name" value="AAA"/>
    <property type="match status" value="1"/>
</dbReference>
<reference evidence="3" key="2">
    <citation type="submission" date="2011-06" db="EMBL/GenBank/DDBJ databases">
        <title>The complete genome sequence of Alicyclobacillus acidocaldarius sp. Tc-4-1.</title>
        <authorList>
            <person name="Chen Y."/>
            <person name="He Y."/>
            <person name="Dong Z."/>
            <person name="Hu S."/>
        </authorList>
    </citation>
    <scope>NUCLEOTIDE SEQUENCE [LARGE SCALE GENOMIC DNA]</scope>
    <source>
        <strain evidence="3">Tc-4-1</strain>
    </source>
</reference>
<dbReference type="Proteomes" id="UP000000292">
    <property type="component" value="Chromosome"/>
</dbReference>
<dbReference type="InterPro" id="IPR011703">
    <property type="entry name" value="ATPase_AAA-3"/>
</dbReference>